<reference evidence="2 3" key="1">
    <citation type="journal article" date="2019" name="Nat. Microbiol.">
        <title>Mediterranean grassland soil C-N compound turnover is dependent on rainfall and depth, and is mediated by genomically divergent microorganisms.</title>
        <authorList>
            <person name="Diamond S."/>
            <person name="Andeer P.F."/>
            <person name="Li Z."/>
            <person name="Crits-Christoph A."/>
            <person name="Burstein D."/>
            <person name="Anantharaman K."/>
            <person name="Lane K.R."/>
            <person name="Thomas B.C."/>
            <person name="Pan C."/>
            <person name="Northen T.R."/>
            <person name="Banfield J.F."/>
        </authorList>
    </citation>
    <scope>NUCLEOTIDE SEQUENCE [LARGE SCALE GENOMIC DNA]</scope>
    <source>
        <strain evidence="2">WS_1</strain>
    </source>
</reference>
<evidence type="ECO:0000313" key="2">
    <source>
        <dbReference type="EMBL" id="TMQ47352.1"/>
    </source>
</evidence>
<keyword evidence="2" id="KW-0255">Endonuclease</keyword>
<dbReference type="GO" id="GO:0004519">
    <property type="term" value="F:endonuclease activity"/>
    <property type="evidence" value="ECO:0007669"/>
    <property type="project" value="UniProtKB-KW"/>
</dbReference>
<dbReference type="Gene3D" id="1.10.30.50">
    <property type="match status" value="1"/>
</dbReference>
<dbReference type="CDD" id="cd00085">
    <property type="entry name" value="HNHc"/>
    <property type="match status" value="1"/>
</dbReference>
<name>A0A538S7I5_UNCEI</name>
<evidence type="ECO:0000313" key="3">
    <source>
        <dbReference type="Proteomes" id="UP000316292"/>
    </source>
</evidence>
<comment type="caution">
    <text evidence="2">The sequence shown here is derived from an EMBL/GenBank/DDBJ whole genome shotgun (WGS) entry which is preliminary data.</text>
</comment>
<dbReference type="SMART" id="SM00507">
    <property type="entry name" value="HNHc"/>
    <property type="match status" value="1"/>
</dbReference>
<keyword evidence="2" id="KW-0540">Nuclease</keyword>
<evidence type="ECO:0000259" key="1">
    <source>
        <dbReference type="SMART" id="SM00507"/>
    </source>
</evidence>
<keyword evidence="2" id="KW-0378">Hydrolase</keyword>
<accession>A0A538S7I5</accession>
<dbReference type="Proteomes" id="UP000316292">
    <property type="component" value="Unassembled WGS sequence"/>
</dbReference>
<organism evidence="2 3">
    <name type="scientific">Eiseniibacteriota bacterium</name>
    <dbReference type="NCBI Taxonomy" id="2212470"/>
    <lineage>
        <taxon>Bacteria</taxon>
        <taxon>Candidatus Eiseniibacteriota</taxon>
    </lineage>
</organism>
<feature type="domain" description="HNH nuclease" evidence="1">
    <location>
        <begin position="291"/>
        <end position="338"/>
    </location>
</feature>
<dbReference type="EMBL" id="VBOR01000114">
    <property type="protein sequence ID" value="TMQ47352.1"/>
    <property type="molecule type" value="Genomic_DNA"/>
</dbReference>
<gene>
    <name evidence="2" type="ORF">E6K71_10150</name>
</gene>
<proteinExistence type="predicted"/>
<dbReference type="InterPro" id="IPR003615">
    <property type="entry name" value="HNH_nuc"/>
</dbReference>
<sequence>MQSYSLTHLTDAVLLRDLSAIAARDRVMTATLLAHIAEVDARRLYVPAGHPSMHAFCVEHLRYSDDAAFRRIRAARAARQFPKLFTALADGQVNLAAVSLIAPHLTYENVDALIEASTHKRKIEVEQFLAERFPSSDALPSAVAKIRVISPKPSDPPAAALPLLASAEPGATSFPSAAGRLSGEVRNEMLVLGRVANSEVHAEPRFHFQFVVPKSTHDKLCQAQALLSHSMPADDLARVFDRALDALISQLEVRRLGVSTRELRRERPHEEGTPSRYIPAAIRRAVWGRDEGRCTFVSITGGRCRCRRFIELDHVVPFARGGKATVENLRLRCSAHNQYEAERVFGVDFMKRKRQEAWIAATTRDRDADNSP</sequence>
<dbReference type="AlphaFoldDB" id="A0A538S7I5"/>
<protein>
    <submittedName>
        <fullName evidence="2">HNH endonuclease</fullName>
    </submittedName>
</protein>